<dbReference type="InterPro" id="IPR019756">
    <property type="entry name" value="Pept_S26A_signal_pept_1_Ser-AS"/>
</dbReference>
<feature type="transmembrane region" description="Helical" evidence="11">
    <location>
        <begin position="134"/>
        <end position="151"/>
    </location>
</feature>
<keyword evidence="3 11" id="KW-0812">Transmembrane</keyword>
<dbReference type="KEGG" id="pya:PYCH_12280"/>
<dbReference type="AlphaFoldDB" id="F8AF78"/>
<evidence type="ECO:0000259" key="12">
    <source>
        <dbReference type="Pfam" id="PF00717"/>
    </source>
</evidence>
<keyword evidence="2" id="KW-0645">Protease</keyword>
<evidence type="ECO:0000256" key="8">
    <source>
        <dbReference type="ARBA" id="ARBA00023136"/>
    </source>
</evidence>
<keyword evidence="6" id="KW-0735">Signal-anchor</keyword>
<evidence type="ECO:0000313" key="14">
    <source>
        <dbReference type="Proteomes" id="UP000008386"/>
    </source>
</evidence>
<feature type="transmembrane region" description="Helical" evidence="11">
    <location>
        <begin position="172"/>
        <end position="192"/>
    </location>
</feature>
<dbReference type="InterPro" id="IPR036286">
    <property type="entry name" value="LexA/Signal_pep-like_sf"/>
</dbReference>
<dbReference type="InterPro" id="IPR015927">
    <property type="entry name" value="Peptidase_S24_S26A/B/C"/>
</dbReference>
<dbReference type="GO" id="GO:0016020">
    <property type="term" value="C:membrane"/>
    <property type="evidence" value="ECO:0007669"/>
    <property type="project" value="InterPro"/>
</dbReference>
<feature type="domain" description="Peptidase S24/S26A/S26B/S26C" evidence="12">
    <location>
        <begin position="27"/>
        <end position="91"/>
    </location>
</feature>
<evidence type="ECO:0000256" key="5">
    <source>
        <dbReference type="ARBA" id="ARBA00022824"/>
    </source>
</evidence>
<dbReference type="GO" id="GO:0004252">
    <property type="term" value="F:serine-type endopeptidase activity"/>
    <property type="evidence" value="ECO:0007669"/>
    <property type="project" value="InterPro"/>
</dbReference>
<dbReference type="InterPro" id="IPR019533">
    <property type="entry name" value="Peptidase_S26"/>
</dbReference>
<dbReference type="GeneID" id="10837801"/>
<evidence type="ECO:0000256" key="4">
    <source>
        <dbReference type="ARBA" id="ARBA00022801"/>
    </source>
</evidence>
<dbReference type="NCBIfam" id="TIGR02228">
    <property type="entry name" value="sigpep_I_arch"/>
    <property type="match status" value="1"/>
</dbReference>
<dbReference type="CDD" id="cd06530">
    <property type="entry name" value="S26_SPase_I"/>
    <property type="match status" value="1"/>
</dbReference>
<evidence type="ECO:0000313" key="13">
    <source>
        <dbReference type="EMBL" id="AEH24906.1"/>
    </source>
</evidence>
<keyword evidence="5" id="KW-0256">Endoplasmic reticulum</keyword>
<dbReference type="SUPFAM" id="SSF51306">
    <property type="entry name" value="LexA/Signal peptidase"/>
    <property type="match status" value="1"/>
</dbReference>
<dbReference type="PANTHER" id="PTHR10806:SF6">
    <property type="entry name" value="SIGNAL PEPTIDASE COMPLEX CATALYTIC SUBUNIT SEC11"/>
    <property type="match status" value="1"/>
</dbReference>
<dbReference type="STRING" id="529709.PYCH_12280"/>
<dbReference type="HOGENOM" id="CLU_037192_0_0_2"/>
<sequence>MRIVEVAITLAVFIFVTASATGFILGRPLFVSYVYSDSMKPTLEQWDLFFINPLSKGDVGDIIVFKLDGKWVVHRIYAISGEGYITKGDNNVATDQQDGKAEPIKRGDVAGKVITIGGKPLKIPRAGKHLNSPYVAVGLVLFGTILLTTGGKKSRKSRKSRRRFLTISFNTLYGLISTILLLMFVFSTMLSWGTIGIGYASTAAGGQREGWYLPGSTFTENITVENRGLYPLLFILEGNGIGEDSAFMLFKGESKDVPVTVKVPEETRVYRENVHVYAFIPILPASTIEKLYGVSPYLPIAVQIAELSVLLTLLRLAIGEGEPIRIKSPRTLWS</sequence>
<name>F8AF78_PYRYC</name>
<keyword evidence="8 11" id="KW-0472">Membrane</keyword>
<keyword evidence="14" id="KW-1185">Reference proteome</keyword>
<dbReference type="PANTHER" id="PTHR10806">
    <property type="entry name" value="SIGNAL PEPTIDASE COMPLEX CATALYTIC SUBUNIT SEC11"/>
    <property type="match status" value="1"/>
</dbReference>
<proteinExistence type="predicted"/>
<dbReference type="Pfam" id="PF00717">
    <property type="entry name" value="Peptidase_S24"/>
    <property type="match status" value="1"/>
</dbReference>
<evidence type="ECO:0000256" key="11">
    <source>
        <dbReference type="SAM" id="Phobius"/>
    </source>
</evidence>
<dbReference type="PRINTS" id="PR00728">
    <property type="entry name" value="SIGNALPTASE"/>
</dbReference>
<evidence type="ECO:0000256" key="7">
    <source>
        <dbReference type="ARBA" id="ARBA00022989"/>
    </source>
</evidence>
<protein>
    <recommendedName>
        <fullName evidence="9">Signal peptidase I</fullName>
    </recommendedName>
</protein>
<accession>F8AF78</accession>
<gene>
    <name evidence="13" type="ordered locus">PYCH_12280</name>
</gene>
<dbReference type="EMBL" id="CP002779">
    <property type="protein sequence ID" value="AEH24906.1"/>
    <property type="molecule type" value="Genomic_DNA"/>
</dbReference>
<comment type="function">
    <text evidence="10">Catalytic component of the signal peptidase complex (SPC) which catalyzes the cleavage of N-terminal signal sequences from nascent proteins as they are translocated into the lumen of the endoplasmic reticulum. Specifically cleaves N-terminal signal peptides that contain a hydrophobic alpha-helix (h-region) shorter than 18-20 amino acids.</text>
</comment>
<dbReference type="GO" id="GO:0006465">
    <property type="term" value="P:signal peptide processing"/>
    <property type="evidence" value="ECO:0007669"/>
    <property type="project" value="InterPro"/>
</dbReference>
<keyword evidence="7 11" id="KW-1133">Transmembrane helix</keyword>
<dbReference type="MEROPS" id="S26.A11"/>
<reference evidence="13 14" key="1">
    <citation type="journal article" date="2011" name="J. Bacteriol.">
        <title>Complete genome sequence of the obligate piezophilic hyperthermophilic archaeon Pyrococcus yayanosii CH1.</title>
        <authorList>
            <person name="Jun X."/>
            <person name="Lupeng L."/>
            <person name="Minjuan X."/>
            <person name="Oger P."/>
            <person name="Fengping W."/>
            <person name="Jebbar M."/>
            <person name="Xiang X."/>
        </authorList>
    </citation>
    <scope>NUCLEOTIDE SEQUENCE [LARGE SCALE GENOMIC DNA]</scope>
    <source>
        <strain evidence="14">CH1 / JCM 16557</strain>
    </source>
</reference>
<keyword evidence="4" id="KW-0378">Hydrolase</keyword>
<comment type="subcellular location">
    <subcellularLocation>
        <location evidence="1">Endoplasmic reticulum membrane</location>
        <topology evidence="1">Single-pass type II membrane protein</topology>
    </subcellularLocation>
</comment>
<dbReference type="Proteomes" id="UP000008386">
    <property type="component" value="Chromosome"/>
</dbReference>
<evidence type="ECO:0000256" key="10">
    <source>
        <dbReference type="ARBA" id="ARBA00045533"/>
    </source>
</evidence>
<dbReference type="Gene3D" id="2.10.109.10">
    <property type="entry name" value="Umud Fragment, subunit A"/>
    <property type="match status" value="1"/>
</dbReference>
<evidence type="ECO:0000256" key="6">
    <source>
        <dbReference type="ARBA" id="ARBA00022968"/>
    </source>
</evidence>
<evidence type="ECO:0000256" key="3">
    <source>
        <dbReference type="ARBA" id="ARBA00022692"/>
    </source>
</evidence>
<dbReference type="InterPro" id="IPR001733">
    <property type="entry name" value="Peptidase_S26B"/>
</dbReference>
<dbReference type="PROSITE" id="PS00501">
    <property type="entry name" value="SPASE_I_1"/>
    <property type="match status" value="1"/>
</dbReference>
<evidence type="ECO:0000256" key="1">
    <source>
        <dbReference type="ARBA" id="ARBA00004648"/>
    </source>
</evidence>
<evidence type="ECO:0000256" key="2">
    <source>
        <dbReference type="ARBA" id="ARBA00022670"/>
    </source>
</evidence>
<evidence type="ECO:0000256" key="9">
    <source>
        <dbReference type="ARBA" id="ARBA00033305"/>
    </source>
</evidence>
<dbReference type="eggNOG" id="arCOG01740">
    <property type="taxonomic scope" value="Archaea"/>
</dbReference>
<organism evidence="13 14">
    <name type="scientific">Pyrococcus yayanosii (strain CH1 / JCM 16557)</name>
    <dbReference type="NCBI Taxonomy" id="529709"/>
    <lineage>
        <taxon>Archaea</taxon>
        <taxon>Methanobacteriati</taxon>
        <taxon>Methanobacteriota</taxon>
        <taxon>Thermococci</taxon>
        <taxon>Thermococcales</taxon>
        <taxon>Thermococcaceae</taxon>
        <taxon>Pyrococcus</taxon>
    </lineage>
</organism>
<dbReference type="RefSeq" id="WP_013905962.1">
    <property type="nucleotide sequence ID" value="NC_015680.1"/>
</dbReference>